<evidence type="ECO:0000256" key="2">
    <source>
        <dbReference type="ARBA" id="ARBA00010460"/>
    </source>
</evidence>
<dbReference type="Proteomes" id="UP000242188">
    <property type="component" value="Unassembled WGS sequence"/>
</dbReference>
<keyword evidence="11" id="KW-0007">Acetylation</keyword>
<reference evidence="36 37" key="1">
    <citation type="journal article" date="2017" name="Nat. Ecol. Evol.">
        <title>Scallop genome provides insights into evolution of bilaterian karyotype and development.</title>
        <authorList>
            <person name="Wang S."/>
            <person name="Zhang J."/>
            <person name="Jiao W."/>
            <person name="Li J."/>
            <person name="Xun X."/>
            <person name="Sun Y."/>
            <person name="Guo X."/>
            <person name="Huan P."/>
            <person name="Dong B."/>
            <person name="Zhang L."/>
            <person name="Hu X."/>
            <person name="Sun X."/>
            <person name="Wang J."/>
            <person name="Zhao C."/>
            <person name="Wang Y."/>
            <person name="Wang D."/>
            <person name="Huang X."/>
            <person name="Wang R."/>
            <person name="Lv J."/>
            <person name="Li Y."/>
            <person name="Zhang Z."/>
            <person name="Liu B."/>
            <person name="Lu W."/>
            <person name="Hui Y."/>
            <person name="Liang J."/>
            <person name="Zhou Z."/>
            <person name="Hou R."/>
            <person name="Li X."/>
            <person name="Liu Y."/>
            <person name="Li H."/>
            <person name="Ning X."/>
            <person name="Lin Y."/>
            <person name="Zhao L."/>
            <person name="Xing Q."/>
            <person name="Dou J."/>
            <person name="Li Y."/>
            <person name="Mao J."/>
            <person name="Guo H."/>
            <person name="Dou H."/>
            <person name="Li T."/>
            <person name="Mu C."/>
            <person name="Jiang W."/>
            <person name="Fu Q."/>
            <person name="Fu X."/>
            <person name="Miao Y."/>
            <person name="Liu J."/>
            <person name="Yu Q."/>
            <person name="Li R."/>
            <person name="Liao H."/>
            <person name="Li X."/>
            <person name="Kong Y."/>
            <person name="Jiang Z."/>
            <person name="Chourrout D."/>
            <person name="Li R."/>
            <person name="Bao Z."/>
        </authorList>
    </citation>
    <scope>NUCLEOTIDE SEQUENCE [LARGE SCALE GENOMIC DNA]</scope>
    <source>
        <strain evidence="36 37">PY_sf001</strain>
    </source>
</reference>
<evidence type="ECO:0000313" key="36">
    <source>
        <dbReference type="EMBL" id="OWF36120.1"/>
    </source>
</evidence>
<dbReference type="EC" id="1.3.1.48" evidence="4"/>
<organism evidence="36 37">
    <name type="scientific">Mizuhopecten yessoensis</name>
    <name type="common">Japanese scallop</name>
    <name type="synonym">Patinopecten yessoensis</name>
    <dbReference type="NCBI Taxonomy" id="6573"/>
    <lineage>
        <taxon>Eukaryota</taxon>
        <taxon>Metazoa</taxon>
        <taxon>Spiralia</taxon>
        <taxon>Lophotrochozoa</taxon>
        <taxon>Mollusca</taxon>
        <taxon>Bivalvia</taxon>
        <taxon>Autobranchia</taxon>
        <taxon>Pteriomorphia</taxon>
        <taxon>Pectinida</taxon>
        <taxon>Pectinoidea</taxon>
        <taxon>Pectinidae</taxon>
        <taxon>Mizuhopecten</taxon>
    </lineage>
</organism>
<evidence type="ECO:0000256" key="27">
    <source>
        <dbReference type="ARBA" id="ARBA00048387"/>
    </source>
</evidence>
<keyword evidence="7" id="KW-0644">Prostaglandin metabolism</keyword>
<dbReference type="InterPro" id="IPR036291">
    <property type="entry name" value="NAD(P)-bd_dom_sf"/>
</dbReference>
<evidence type="ECO:0000256" key="6">
    <source>
        <dbReference type="ARBA" id="ARBA00020651"/>
    </source>
</evidence>
<dbReference type="SUPFAM" id="SSF50129">
    <property type="entry name" value="GroES-like"/>
    <property type="match status" value="2"/>
</dbReference>
<evidence type="ECO:0000256" key="20">
    <source>
        <dbReference type="ARBA" id="ARBA00047617"/>
    </source>
</evidence>
<accession>A0A210PI09</accession>
<dbReference type="InterPro" id="IPR011032">
    <property type="entry name" value="GroES-like_sf"/>
</dbReference>
<evidence type="ECO:0000256" key="32">
    <source>
        <dbReference type="ARBA" id="ARBA00049179"/>
    </source>
</evidence>
<evidence type="ECO:0000256" key="23">
    <source>
        <dbReference type="ARBA" id="ARBA00047878"/>
    </source>
</evidence>
<evidence type="ECO:0000256" key="17">
    <source>
        <dbReference type="ARBA" id="ARBA00032297"/>
    </source>
</evidence>
<comment type="catalytic activity">
    <reaction evidence="21">
        <text>pentan-2-one + NADP(+) = (E)-pent-3-en-2-one + NADPH + H(+)</text>
        <dbReference type="Rhea" id="RHEA:50788"/>
        <dbReference type="ChEBI" id="CHEBI:15378"/>
        <dbReference type="ChEBI" id="CHEBI:16472"/>
        <dbReference type="ChEBI" id="CHEBI:57783"/>
        <dbReference type="ChEBI" id="CHEBI:58349"/>
        <dbReference type="ChEBI" id="CHEBI:145276"/>
    </reaction>
    <physiologicalReaction direction="right-to-left" evidence="21">
        <dbReference type="Rhea" id="RHEA:50790"/>
    </physiologicalReaction>
</comment>
<evidence type="ECO:0000256" key="18">
    <source>
        <dbReference type="ARBA" id="ARBA00033119"/>
    </source>
</evidence>
<evidence type="ECO:0000256" key="21">
    <source>
        <dbReference type="ARBA" id="ARBA00047742"/>
    </source>
</evidence>
<dbReference type="OrthoDB" id="809632at2759"/>
<evidence type="ECO:0000256" key="9">
    <source>
        <dbReference type="ARBA" id="ARBA00022832"/>
    </source>
</evidence>
<evidence type="ECO:0000256" key="26">
    <source>
        <dbReference type="ARBA" id="ARBA00048290"/>
    </source>
</evidence>
<proteinExistence type="inferred from homology"/>
<comment type="catalytic activity">
    <reaction evidence="23">
        <text>13,14-dihydro-15-oxo-prostaglandin F1alpha + NADP(+) = 15-oxoprostaglandin F1alpha + NADPH + H(+)</text>
        <dbReference type="Rhea" id="RHEA:50592"/>
        <dbReference type="ChEBI" id="CHEBI:15378"/>
        <dbReference type="ChEBI" id="CHEBI:57783"/>
        <dbReference type="ChEBI" id="CHEBI:58349"/>
        <dbReference type="ChEBI" id="CHEBI:79072"/>
        <dbReference type="ChEBI" id="CHEBI:133411"/>
    </reaction>
    <physiologicalReaction direction="right-to-left" evidence="23">
        <dbReference type="Rhea" id="RHEA:50594"/>
    </physiologicalReaction>
</comment>
<dbReference type="InterPro" id="IPR041694">
    <property type="entry name" value="ADH_N_2"/>
</dbReference>
<gene>
    <name evidence="36" type="ORF">KP79_PYT10963</name>
</gene>
<comment type="catalytic activity">
    <reaction evidence="27">
        <text>4-hydroxynonanal + NADP(+) = (E)-4-hydroxynon-2-enal + NADPH + H(+)</text>
        <dbReference type="Rhea" id="RHEA:64736"/>
        <dbReference type="ChEBI" id="CHEBI:15378"/>
        <dbReference type="ChEBI" id="CHEBI:57783"/>
        <dbReference type="ChEBI" id="CHEBI:58349"/>
        <dbReference type="ChEBI" id="CHEBI:58968"/>
        <dbReference type="ChEBI" id="CHEBI:156112"/>
    </reaction>
    <physiologicalReaction direction="right-to-left" evidence="27">
        <dbReference type="Rhea" id="RHEA:64738"/>
    </physiologicalReaction>
</comment>
<evidence type="ECO:0000256" key="11">
    <source>
        <dbReference type="ARBA" id="ARBA00022990"/>
    </source>
</evidence>
<evidence type="ECO:0000256" key="8">
    <source>
        <dbReference type="ARBA" id="ARBA00022553"/>
    </source>
</evidence>
<sequence length="330" mass="36421">MVKSKVWTVKTAFDGKVQTSNFELIEEEVSDNLKDDAYLIEALHWTVDPYMRTSELGRVKPGQCMAGEQIAKVIASKNSSHPVGSLVRVFAGWRTHTLIYNDVEQKVGRMPELGDLPLSLTLGVMGMPGMTAYFGFLELCQPKEGDVVLVNGAAGAVGSLVGQIAKIKGCKVVGCAGTDDKCKWLKELGFDEVFNYKKVDLSEALKAAAPDGFDCFFDNIGADFTATALKHMKQFGRVSICGQISSYNDKAPPKGEYPFMFILGKQLKIEGFIVMRWYQRWAEGEKAMAQWIREGKIKYKETVYKGFENMPKAFVGLFDGANTGKAIISA</sequence>
<keyword evidence="10" id="KW-0521">NADP</keyword>
<comment type="similarity">
    <text evidence="2">Belongs to the NADP-dependent oxidoreductase L4BD family.</text>
</comment>
<keyword evidence="14" id="KW-0379">Hydroxylation</keyword>
<evidence type="ECO:0000256" key="12">
    <source>
        <dbReference type="ARBA" id="ARBA00023002"/>
    </source>
</evidence>
<evidence type="ECO:0000313" key="37">
    <source>
        <dbReference type="Proteomes" id="UP000242188"/>
    </source>
</evidence>
<evidence type="ECO:0000256" key="1">
    <source>
        <dbReference type="ARBA" id="ARBA00004496"/>
    </source>
</evidence>
<evidence type="ECO:0000256" key="5">
    <source>
        <dbReference type="ARBA" id="ARBA00012410"/>
    </source>
</evidence>
<dbReference type="EC" id="1.3.1.74" evidence="5"/>
<evidence type="ECO:0000256" key="7">
    <source>
        <dbReference type="ARBA" id="ARBA00022501"/>
    </source>
</evidence>
<evidence type="ECO:0000256" key="15">
    <source>
        <dbReference type="ARBA" id="ARBA00031851"/>
    </source>
</evidence>
<comment type="catalytic activity">
    <reaction evidence="22">
        <text>leukotriene B4 + NADP(+) = 12-oxo-leukotriene B4 + NADPH + H(+)</text>
        <dbReference type="Rhea" id="RHEA:50608"/>
        <dbReference type="ChEBI" id="CHEBI:15378"/>
        <dbReference type="ChEBI" id="CHEBI:57461"/>
        <dbReference type="ChEBI" id="CHEBI:57783"/>
        <dbReference type="ChEBI" id="CHEBI:58349"/>
        <dbReference type="ChEBI" id="CHEBI:133309"/>
    </reaction>
    <physiologicalReaction direction="left-to-right" evidence="22">
        <dbReference type="Rhea" id="RHEA:50609"/>
    </physiologicalReaction>
</comment>
<evidence type="ECO:0000256" key="13">
    <source>
        <dbReference type="ARBA" id="ARBA00023098"/>
    </source>
</evidence>
<dbReference type="InterPro" id="IPR014190">
    <property type="entry name" value="PTGR1"/>
</dbReference>
<dbReference type="Gene3D" id="3.40.50.720">
    <property type="entry name" value="NAD(P)-binding Rossmann-like Domain"/>
    <property type="match status" value="1"/>
</dbReference>
<evidence type="ECO:0000256" key="10">
    <source>
        <dbReference type="ARBA" id="ARBA00022857"/>
    </source>
</evidence>
<dbReference type="PANTHER" id="PTHR43205:SF7">
    <property type="entry name" value="PROSTAGLANDIN REDUCTASE 1"/>
    <property type="match status" value="1"/>
</dbReference>
<comment type="subunit">
    <text evidence="3">Monomer or homodimer.</text>
</comment>
<dbReference type="EMBL" id="NEDP02076673">
    <property type="protein sequence ID" value="OWF36120.1"/>
    <property type="molecule type" value="Genomic_DNA"/>
</dbReference>
<keyword evidence="8" id="KW-0597">Phosphoprotein</keyword>
<evidence type="ECO:0000256" key="4">
    <source>
        <dbReference type="ARBA" id="ARBA00011981"/>
    </source>
</evidence>
<name>A0A210PI09_MIZYE</name>
<comment type="catalytic activity">
    <reaction evidence="28">
        <text>20-hydroxy-leukotriene B4 + NADP(+) = 12-oxo-20-hydroxy-leukotriene B4 + NADPH + H(+)</text>
        <dbReference type="Rhea" id="RHEA:51208"/>
        <dbReference type="ChEBI" id="CHEBI:15378"/>
        <dbReference type="ChEBI" id="CHEBI:57460"/>
        <dbReference type="ChEBI" id="CHEBI:57783"/>
        <dbReference type="ChEBI" id="CHEBI:58349"/>
        <dbReference type="ChEBI" id="CHEBI:133346"/>
    </reaction>
    <physiologicalReaction direction="left-to-right" evidence="28">
        <dbReference type="Rhea" id="RHEA:51209"/>
    </physiologicalReaction>
</comment>
<feature type="domain" description="Alcohol dehydrogenase-like C-terminal" evidence="34">
    <location>
        <begin position="156"/>
        <end position="284"/>
    </location>
</feature>
<evidence type="ECO:0000256" key="31">
    <source>
        <dbReference type="ARBA" id="ARBA00049070"/>
    </source>
</evidence>
<evidence type="ECO:0000259" key="34">
    <source>
        <dbReference type="Pfam" id="PF00107"/>
    </source>
</evidence>
<evidence type="ECO:0000256" key="30">
    <source>
        <dbReference type="ARBA" id="ARBA00049068"/>
    </source>
</evidence>
<dbReference type="InterPro" id="IPR045010">
    <property type="entry name" value="MDR_fam"/>
</dbReference>
<dbReference type="Pfam" id="PF00107">
    <property type="entry name" value="ADH_zinc_N"/>
    <property type="match status" value="1"/>
</dbReference>
<dbReference type="GO" id="GO:0032440">
    <property type="term" value="F:2-alkenal reductase [NAD(P)H] activity"/>
    <property type="evidence" value="ECO:0007669"/>
    <property type="project" value="UniProtKB-EC"/>
</dbReference>
<comment type="catalytic activity">
    <reaction evidence="30">
        <text>(5S,12S)-dihydroxy-(6E,10E,12E,14Z)-eicosatetraenoate + NADP(+) = 12-oxo-(5S)-hydroxy-(6E,8E,10E,14Z)-eicosatetraenoate + NADPH + H(+)</text>
        <dbReference type="Rhea" id="RHEA:51212"/>
        <dbReference type="ChEBI" id="CHEBI:15378"/>
        <dbReference type="ChEBI" id="CHEBI:57783"/>
        <dbReference type="ChEBI" id="CHEBI:58349"/>
        <dbReference type="ChEBI" id="CHEBI:133974"/>
        <dbReference type="ChEBI" id="CHEBI:133975"/>
    </reaction>
    <physiologicalReaction direction="left-to-right" evidence="30">
        <dbReference type="Rhea" id="RHEA:51213"/>
    </physiologicalReaction>
</comment>
<comment type="catalytic activity">
    <reaction evidence="20">
        <text>decanal + NADP(+) = (2E)-decenal + NADPH + H(+)</text>
        <dbReference type="Rhea" id="RHEA:50612"/>
        <dbReference type="ChEBI" id="CHEBI:15378"/>
        <dbReference type="ChEBI" id="CHEBI:31457"/>
        <dbReference type="ChEBI" id="CHEBI:57783"/>
        <dbReference type="ChEBI" id="CHEBI:58349"/>
        <dbReference type="ChEBI" id="CHEBI:133455"/>
    </reaction>
    <physiologicalReaction direction="right-to-left" evidence="20">
        <dbReference type="Rhea" id="RHEA:50614"/>
    </physiologicalReaction>
</comment>
<comment type="catalytic activity">
    <reaction evidence="29">
        <text>6-trans-leukotriene B4 + NADP(+) = 12-oxo-(5S)-hydroxy-(6E,8E,10E,14Z)-eicosatetraenoate + NADPH + H(+)</text>
        <dbReference type="Rhea" id="RHEA:51204"/>
        <dbReference type="ChEBI" id="CHEBI:15378"/>
        <dbReference type="ChEBI" id="CHEBI:57783"/>
        <dbReference type="ChEBI" id="CHEBI:58349"/>
        <dbReference type="ChEBI" id="CHEBI:90723"/>
        <dbReference type="ChEBI" id="CHEBI:133974"/>
    </reaction>
    <physiologicalReaction direction="left-to-right" evidence="29">
        <dbReference type="Rhea" id="RHEA:51205"/>
    </physiologicalReaction>
</comment>
<evidence type="ECO:0000256" key="28">
    <source>
        <dbReference type="ARBA" id="ARBA00048591"/>
    </source>
</evidence>
<dbReference type="InterPro" id="IPR013149">
    <property type="entry name" value="ADH-like_C"/>
</dbReference>
<keyword evidence="9" id="KW-0276">Fatty acid metabolism</keyword>
<comment type="caution">
    <text evidence="36">The sequence shown here is derived from an EMBL/GenBank/DDBJ whole genome shotgun (WGS) entry which is preliminary data.</text>
</comment>
<comment type="catalytic activity">
    <reaction evidence="33">
        <text>hexanal + NADP(+) = (E)-hex-2-enal + NADPH + H(+)</text>
        <dbReference type="Rhea" id="RHEA:50776"/>
        <dbReference type="ChEBI" id="CHEBI:15378"/>
        <dbReference type="ChEBI" id="CHEBI:28913"/>
        <dbReference type="ChEBI" id="CHEBI:57783"/>
        <dbReference type="ChEBI" id="CHEBI:58349"/>
        <dbReference type="ChEBI" id="CHEBI:88528"/>
    </reaction>
    <physiologicalReaction direction="right-to-left" evidence="33">
        <dbReference type="Rhea" id="RHEA:50778"/>
    </physiologicalReaction>
</comment>
<evidence type="ECO:0000256" key="3">
    <source>
        <dbReference type="ARBA" id="ARBA00011852"/>
    </source>
</evidence>
<dbReference type="GO" id="GO:0047522">
    <property type="term" value="F:15-oxoprostaglandin 13-reductase [NAD(P)+] activity"/>
    <property type="evidence" value="ECO:0007669"/>
    <property type="project" value="UniProtKB-EC"/>
</dbReference>
<evidence type="ECO:0000256" key="33">
    <source>
        <dbReference type="ARBA" id="ARBA00049368"/>
    </source>
</evidence>
<dbReference type="SUPFAM" id="SSF51735">
    <property type="entry name" value="NAD(P)-binding Rossmann-fold domains"/>
    <property type="match status" value="1"/>
</dbReference>
<feature type="domain" description="Oxidoreductase N-terminal" evidence="35">
    <location>
        <begin position="5"/>
        <end position="99"/>
    </location>
</feature>
<evidence type="ECO:0000256" key="29">
    <source>
        <dbReference type="ARBA" id="ARBA00048953"/>
    </source>
</evidence>
<comment type="subcellular location">
    <subcellularLocation>
        <location evidence="1">Cytoplasm</location>
    </subcellularLocation>
</comment>
<dbReference type="GO" id="GO:0006693">
    <property type="term" value="P:prostaglandin metabolic process"/>
    <property type="evidence" value="ECO:0007669"/>
    <property type="project" value="UniProtKB-KW"/>
</dbReference>
<comment type="catalytic activity">
    <reaction evidence="25">
        <text>nonan-2-one + NADP(+) = (3E)-nonen-2-one + NADPH + H(+)</text>
        <dbReference type="Rhea" id="RHEA:50616"/>
        <dbReference type="ChEBI" id="CHEBI:15378"/>
        <dbReference type="ChEBI" id="CHEBI:57783"/>
        <dbReference type="ChEBI" id="CHEBI:58349"/>
        <dbReference type="ChEBI" id="CHEBI:77927"/>
        <dbReference type="ChEBI" id="CHEBI:133457"/>
    </reaction>
    <physiologicalReaction direction="right-to-left" evidence="25">
        <dbReference type="Rhea" id="RHEA:50618"/>
    </physiologicalReaction>
</comment>
<dbReference type="Pfam" id="PF16884">
    <property type="entry name" value="ADH_N_2"/>
    <property type="match status" value="1"/>
</dbReference>
<keyword evidence="13" id="KW-0443">Lipid metabolism</keyword>
<comment type="catalytic activity">
    <reaction evidence="32">
        <text>an n-alkanal + NADP(+) = an alk-2-enal + NADPH + H(+)</text>
        <dbReference type="Rhea" id="RHEA:13737"/>
        <dbReference type="ChEBI" id="CHEBI:12834"/>
        <dbReference type="ChEBI" id="CHEBI:13757"/>
        <dbReference type="ChEBI" id="CHEBI:15378"/>
        <dbReference type="ChEBI" id="CHEBI:57783"/>
        <dbReference type="ChEBI" id="CHEBI:58349"/>
        <dbReference type="EC" id="1.3.1.74"/>
    </reaction>
    <physiologicalReaction direction="right-to-left" evidence="32">
        <dbReference type="Rhea" id="RHEA:13739"/>
    </physiologicalReaction>
</comment>
<protein>
    <recommendedName>
        <fullName evidence="6">Prostaglandin reductase 1</fullName>
        <ecNumber evidence="4">1.3.1.48</ecNumber>
        <ecNumber evidence="5">1.3.1.74</ecNumber>
    </recommendedName>
    <alternativeName>
        <fullName evidence="18">15-oxoprostaglandin 13-reductase</fullName>
    </alternativeName>
    <alternativeName>
        <fullName evidence="16">Dithiolethione-inducible gene 1 protein</fullName>
    </alternativeName>
    <alternativeName>
        <fullName evidence="15">Leukotriene B4 12-hydroxydehydrogenase</fullName>
    </alternativeName>
    <alternativeName>
        <fullName evidence="17">NAD(P)H-dependent alkenal/one oxidoreductase</fullName>
    </alternativeName>
</protein>
<dbReference type="GO" id="GO:0005737">
    <property type="term" value="C:cytoplasm"/>
    <property type="evidence" value="ECO:0007669"/>
    <property type="project" value="UniProtKB-SubCell"/>
</dbReference>
<evidence type="ECO:0000256" key="16">
    <source>
        <dbReference type="ARBA" id="ARBA00032255"/>
    </source>
</evidence>
<evidence type="ECO:0000259" key="35">
    <source>
        <dbReference type="Pfam" id="PF16884"/>
    </source>
</evidence>
<evidence type="ECO:0000256" key="24">
    <source>
        <dbReference type="ARBA" id="ARBA00047903"/>
    </source>
</evidence>
<comment type="catalytic activity">
    <reaction evidence="31">
        <text>13,14-dihydro-15-oxo-prostaglandin E1 + NADP(+) = 15-oxoprostaglandin E1 + NADPH + H(+)</text>
        <dbReference type="Rhea" id="RHEA:50584"/>
        <dbReference type="ChEBI" id="CHEBI:15378"/>
        <dbReference type="ChEBI" id="CHEBI:57401"/>
        <dbReference type="ChEBI" id="CHEBI:57783"/>
        <dbReference type="ChEBI" id="CHEBI:58349"/>
        <dbReference type="ChEBI" id="CHEBI:133408"/>
    </reaction>
    <physiologicalReaction direction="right-to-left" evidence="31">
        <dbReference type="Rhea" id="RHEA:50586"/>
    </physiologicalReaction>
</comment>
<evidence type="ECO:0000256" key="14">
    <source>
        <dbReference type="ARBA" id="ARBA00023278"/>
    </source>
</evidence>
<dbReference type="Gene3D" id="3.90.180.10">
    <property type="entry name" value="Medium-chain alcohol dehydrogenases, catalytic domain"/>
    <property type="match status" value="1"/>
</dbReference>
<evidence type="ECO:0000256" key="25">
    <source>
        <dbReference type="ARBA" id="ARBA00048066"/>
    </source>
</evidence>
<dbReference type="PANTHER" id="PTHR43205">
    <property type="entry name" value="PROSTAGLANDIN REDUCTASE"/>
    <property type="match status" value="1"/>
</dbReference>
<keyword evidence="37" id="KW-1185">Reference proteome</keyword>
<comment type="catalytic activity">
    <reaction evidence="24">
        <text>dodecanal + NADP(+) = (2E)-dodecenal + NADPH + H(+)</text>
        <dbReference type="Rhea" id="RHEA:50784"/>
        <dbReference type="ChEBI" id="CHEBI:15378"/>
        <dbReference type="ChEBI" id="CHEBI:27836"/>
        <dbReference type="ChEBI" id="CHEBI:57783"/>
        <dbReference type="ChEBI" id="CHEBI:58349"/>
        <dbReference type="ChEBI" id="CHEBI:133741"/>
    </reaction>
    <physiologicalReaction direction="right-to-left" evidence="24">
        <dbReference type="Rhea" id="RHEA:50786"/>
    </physiologicalReaction>
</comment>
<dbReference type="AlphaFoldDB" id="A0A210PI09"/>
<comment type="catalytic activity">
    <reaction evidence="26">
        <text>13,14-dihydro-15-oxo-PGF2alpha + NADP(+) = 15-oxoprostaglandin F2alpha + NADPH + H(+)</text>
        <dbReference type="Rhea" id="RHEA:50588"/>
        <dbReference type="ChEBI" id="CHEBI:15378"/>
        <dbReference type="ChEBI" id="CHEBI:57783"/>
        <dbReference type="ChEBI" id="CHEBI:58349"/>
        <dbReference type="ChEBI" id="CHEBI:133374"/>
        <dbReference type="ChEBI" id="CHEBI:133409"/>
    </reaction>
    <physiologicalReaction direction="right-to-left" evidence="26">
        <dbReference type="Rhea" id="RHEA:50590"/>
    </physiologicalReaction>
</comment>
<dbReference type="FunFam" id="3.40.50.720:FF:000121">
    <property type="entry name" value="Prostaglandin reductase 2"/>
    <property type="match status" value="1"/>
</dbReference>
<comment type="catalytic activity">
    <reaction evidence="19">
        <text>octanal + NADP(+) = (2E)-octenal + NADPH + H(+)</text>
        <dbReference type="Rhea" id="RHEA:50780"/>
        <dbReference type="ChEBI" id="CHEBI:15378"/>
        <dbReference type="ChEBI" id="CHEBI:17935"/>
        <dbReference type="ChEBI" id="CHEBI:57783"/>
        <dbReference type="ChEBI" id="CHEBI:58349"/>
        <dbReference type="ChEBI" id="CHEBI:61748"/>
    </reaction>
    <physiologicalReaction direction="right-to-left" evidence="19">
        <dbReference type="Rhea" id="RHEA:50782"/>
    </physiologicalReaction>
</comment>
<evidence type="ECO:0000256" key="22">
    <source>
        <dbReference type="ARBA" id="ARBA00047871"/>
    </source>
</evidence>
<keyword evidence="12" id="KW-0560">Oxidoreductase</keyword>
<dbReference type="CDD" id="cd08294">
    <property type="entry name" value="leukotriene_B4_DH_like"/>
    <property type="match status" value="1"/>
</dbReference>
<evidence type="ECO:0000256" key="19">
    <source>
        <dbReference type="ARBA" id="ARBA00047461"/>
    </source>
</evidence>